<feature type="domain" description="UspA" evidence="2">
    <location>
        <begin position="4"/>
        <end position="145"/>
    </location>
</feature>
<protein>
    <submittedName>
        <fullName evidence="3">Universal stress protein</fullName>
    </submittedName>
</protein>
<dbReference type="InterPro" id="IPR014729">
    <property type="entry name" value="Rossmann-like_a/b/a_fold"/>
</dbReference>
<evidence type="ECO:0000313" key="3">
    <source>
        <dbReference type="EMBL" id="MBD3870105.1"/>
    </source>
</evidence>
<evidence type="ECO:0000256" key="1">
    <source>
        <dbReference type="ARBA" id="ARBA00008791"/>
    </source>
</evidence>
<evidence type="ECO:0000313" key="4">
    <source>
        <dbReference type="Proteomes" id="UP000598633"/>
    </source>
</evidence>
<dbReference type="InterPro" id="IPR006016">
    <property type="entry name" value="UspA"/>
</dbReference>
<organism evidence="3 4">
    <name type="scientific">Candidatus Sulfomarinibacter kjeldsenii</name>
    <dbReference type="NCBI Taxonomy" id="2885994"/>
    <lineage>
        <taxon>Bacteria</taxon>
        <taxon>Pseudomonadati</taxon>
        <taxon>Acidobacteriota</taxon>
        <taxon>Thermoanaerobaculia</taxon>
        <taxon>Thermoanaerobaculales</taxon>
        <taxon>Candidatus Sulfomarinibacteraceae</taxon>
        <taxon>Candidatus Sulfomarinibacter</taxon>
    </lineage>
</organism>
<dbReference type="AlphaFoldDB" id="A0A8J6Y4C2"/>
<dbReference type="Gene3D" id="3.40.50.620">
    <property type="entry name" value="HUPs"/>
    <property type="match status" value="2"/>
</dbReference>
<sequence>MTDMPQTILTATDFSKPAERACDFARDLSRRFQAQLHLLHVVVIFEDPHLEEDHLHRLEELVASGNDARLRDLENGSEVQPGLDVTPHMVRGLAPAEVIVETASNLGCELIVMGTHGRRGLPHLLLGSVAERVLRTSTVPVLTVRGDADTKLEGTPKILVPHDFSEASAAAVRSAAVWADALGAEITLLHVVEPVVYPEFYSVDVISDDLMERLVERSERALGAAAKDLLGKARTTVEVGRAANTIVDFADPERFDLVIMATRGLSALEHALLGSVAESVLRRCRIPMLAVPAS</sequence>
<dbReference type="Proteomes" id="UP000598633">
    <property type="component" value="Unassembled WGS sequence"/>
</dbReference>
<comment type="caution">
    <text evidence="3">The sequence shown here is derived from an EMBL/GenBank/DDBJ whole genome shotgun (WGS) entry which is preliminary data.</text>
</comment>
<dbReference type="InterPro" id="IPR006015">
    <property type="entry name" value="Universal_stress_UspA"/>
</dbReference>
<dbReference type="Pfam" id="PF00582">
    <property type="entry name" value="Usp"/>
    <property type="match status" value="2"/>
</dbReference>
<dbReference type="SUPFAM" id="SSF52402">
    <property type="entry name" value="Adenine nucleotide alpha hydrolases-like"/>
    <property type="match status" value="2"/>
</dbReference>
<accession>A0A8J6Y4C2</accession>
<dbReference type="PANTHER" id="PTHR46268">
    <property type="entry name" value="STRESS RESPONSE PROTEIN NHAX"/>
    <property type="match status" value="1"/>
</dbReference>
<feature type="domain" description="UspA" evidence="2">
    <location>
        <begin position="157"/>
        <end position="292"/>
    </location>
</feature>
<evidence type="ECO:0000259" key="2">
    <source>
        <dbReference type="Pfam" id="PF00582"/>
    </source>
</evidence>
<proteinExistence type="inferred from homology"/>
<dbReference type="EMBL" id="JACXWA010000032">
    <property type="protein sequence ID" value="MBD3870105.1"/>
    <property type="molecule type" value="Genomic_DNA"/>
</dbReference>
<dbReference type="CDD" id="cd00293">
    <property type="entry name" value="USP-like"/>
    <property type="match status" value="2"/>
</dbReference>
<comment type="similarity">
    <text evidence="1">Belongs to the universal stress protein A family.</text>
</comment>
<gene>
    <name evidence="3" type="ORF">IFJ97_01945</name>
</gene>
<name>A0A8J6Y4C2_9BACT</name>
<dbReference type="PANTHER" id="PTHR46268:SF6">
    <property type="entry name" value="UNIVERSAL STRESS PROTEIN UP12"/>
    <property type="match status" value="1"/>
</dbReference>
<dbReference type="PRINTS" id="PR01438">
    <property type="entry name" value="UNVRSLSTRESS"/>
</dbReference>
<reference evidence="3 4" key="1">
    <citation type="submission" date="2020-08" db="EMBL/GenBank/DDBJ databases">
        <title>Acidobacteriota in marine sediments use diverse sulfur dissimilation pathways.</title>
        <authorList>
            <person name="Wasmund K."/>
        </authorList>
    </citation>
    <scope>NUCLEOTIDE SEQUENCE [LARGE SCALE GENOMIC DNA]</scope>
    <source>
        <strain evidence="3">MAG AM3-A</strain>
    </source>
</reference>